<proteinExistence type="inferred from homology"/>
<comment type="caution">
    <text evidence="7">The sequence shown here is derived from an EMBL/GenBank/DDBJ whole genome shotgun (WGS) entry which is preliminary data.</text>
</comment>
<dbReference type="EC" id="4.2.1.70" evidence="6"/>
<dbReference type="InterPro" id="IPR022830">
    <property type="entry name" value="Indigdn_synthA-like"/>
</dbReference>
<comment type="catalytic activity">
    <reaction evidence="6">
        <text>D-ribose 5-phosphate + uracil = psi-UMP + H2O</text>
        <dbReference type="Rhea" id="RHEA:18337"/>
        <dbReference type="ChEBI" id="CHEBI:15377"/>
        <dbReference type="ChEBI" id="CHEBI:17568"/>
        <dbReference type="ChEBI" id="CHEBI:58380"/>
        <dbReference type="ChEBI" id="CHEBI:78346"/>
        <dbReference type="EC" id="4.2.1.70"/>
    </reaction>
</comment>
<evidence type="ECO:0000256" key="4">
    <source>
        <dbReference type="ARBA" id="ARBA00023239"/>
    </source>
</evidence>
<keyword evidence="2 6" id="KW-0378">Hydrolase</keyword>
<dbReference type="GO" id="GO:0046113">
    <property type="term" value="P:nucleobase catabolic process"/>
    <property type="evidence" value="ECO:0007669"/>
    <property type="project" value="UniProtKB-UniRule"/>
</dbReference>
<dbReference type="Proteomes" id="UP000256388">
    <property type="component" value="Unassembled WGS sequence"/>
</dbReference>
<feature type="binding site" evidence="6">
    <location>
        <position position="85"/>
    </location>
    <ligand>
        <name>substrate</name>
    </ligand>
</feature>
<keyword evidence="1 6" id="KW-0479">Metal-binding</keyword>
<comment type="cofactor">
    <cofactor evidence="6">
        <name>Mn(2+)</name>
        <dbReference type="ChEBI" id="CHEBI:29035"/>
    </cofactor>
    <text evidence="6">Binds 1 Mn(2+) ion per subunit.</text>
</comment>
<dbReference type="GO" id="GO:0046872">
    <property type="term" value="F:metal ion binding"/>
    <property type="evidence" value="ECO:0007669"/>
    <property type="project" value="UniProtKB-KW"/>
</dbReference>
<evidence type="ECO:0000256" key="6">
    <source>
        <dbReference type="HAMAP-Rule" id="MF_01876"/>
    </source>
</evidence>
<accession>A0A347ZST8</accession>
<organism evidence="7 8">
    <name type="scientific">Pelolinea submarina</name>
    <dbReference type="NCBI Taxonomy" id="913107"/>
    <lineage>
        <taxon>Bacteria</taxon>
        <taxon>Bacillati</taxon>
        <taxon>Chloroflexota</taxon>
        <taxon>Anaerolineae</taxon>
        <taxon>Anaerolineales</taxon>
        <taxon>Anaerolineaceae</taxon>
        <taxon>Pelolinea</taxon>
    </lineage>
</organism>
<sequence length="303" mass="31929">MVKINYQKAVKSALDQNGPVVALESTVITHGLPYPQNRDTALGMEAEVSKTGAVPATICLTQGDIQVGLEPEQMEYISTTKNPVKVSRRDIAAAIVARRDGGTTVSGTMEIAYKAGLRVFATGGIGGVHRGNLMDVSADLPTLAQIPMIVVCSGAKAILDLPATREVLETYGIPVIGYQTDDLPAFYSTSSGLPADYNAKTAAEVAQIALTQWEFGLKATILVTVPPPAELAIPAEEIEGVILDAVKEAEEKGIKGSKITPFLLAKVSEKSHSRSLTTNVALLKNNAHIAGLIAVELSKINGK</sequence>
<dbReference type="Gene3D" id="3.40.1790.10">
    <property type="entry name" value="Indigoidine synthase domain"/>
    <property type="match status" value="1"/>
</dbReference>
<dbReference type="GO" id="GO:0005737">
    <property type="term" value="C:cytoplasm"/>
    <property type="evidence" value="ECO:0007669"/>
    <property type="project" value="TreeGrafter"/>
</dbReference>
<keyword evidence="4 6" id="KW-0456">Lyase</keyword>
<feature type="binding site" evidence="6">
    <location>
        <position position="105"/>
    </location>
    <ligand>
        <name>substrate</name>
    </ligand>
</feature>
<feature type="active site" description="Nucleophile" evidence="6">
    <location>
        <position position="156"/>
    </location>
</feature>
<feature type="binding site" evidence="6">
    <location>
        <position position="135"/>
    </location>
    <ligand>
        <name>Mn(2+)</name>
        <dbReference type="ChEBI" id="CHEBI:29035"/>
    </ligand>
</feature>
<dbReference type="OrthoDB" id="9805870at2"/>
<dbReference type="GO" id="GO:0016798">
    <property type="term" value="F:hydrolase activity, acting on glycosyl bonds"/>
    <property type="evidence" value="ECO:0007669"/>
    <property type="project" value="UniProtKB-KW"/>
</dbReference>
<evidence type="ECO:0000313" key="7">
    <source>
        <dbReference type="EMBL" id="REG11057.1"/>
    </source>
</evidence>
<gene>
    <name evidence="6" type="primary">psuG</name>
    <name evidence="7" type="ORF">DFR64_0930</name>
</gene>
<dbReference type="Pfam" id="PF04227">
    <property type="entry name" value="Indigoidine_A"/>
    <property type="match status" value="1"/>
</dbReference>
<keyword evidence="8" id="KW-1185">Reference proteome</keyword>
<feature type="binding site" evidence="6">
    <location>
        <begin position="137"/>
        <end position="139"/>
    </location>
    <ligand>
        <name>substrate</name>
    </ligand>
</feature>
<comment type="function">
    <text evidence="6">Catalyzes the reversible cleavage of pseudouridine 5'-phosphate (PsiMP) to ribose 5-phosphate and uracil. Functions biologically in the cleavage direction, as part of a pseudouridine degradation pathway.</text>
</comment>
<dbReference type="AlphaFoldDB" id="A0A347ZST8"/>
<evidence type="ECO:0000313" key="8">
    <source>
        <dbReference type="Proteomes" id="UP000256388"/>
    </source>
</evidence>
<evidence type="ECO:0000256" key="5">
    <source>
        <dbReference type="ARBA" id="ARBA00023295"/>
    </source>
</evidence>
<evidence type="ECO:0000256" key="3">
    <source>
        <dbReference type="ARBA" id="ARBA00023211"/>
    </source>
</evidence>
<comment type="subunit">
    <text evidence="6">Homotrimer.</text>
</comment>
<dbReference type="SUPFAM" id="SSF110581">
    <property type="entry name" value="Indigoidine synthase A-like"/>
    <property type="match status" value="1"/>
</dbReference>
<evidence type="ECO:0000256" key="1">
    <source>
        <dbReference type="ARBA" id="ARBA00022723"/>
    </source>
</evidence>
<dbReference type="PANTHER" id="PTHR42909">
    <property type="entry name" value="ZGC:136858"/>
    <property type="match status" value="1"/>
</dbReference>
<feature type="active site" description="Proton donor" evidence="6">
    <location>
        <position position="24"/>
    </location>
</feature>
<keyword evidence="5 6" id="KW-0326">Glycosidase</keyword>
<dbReference type="InterPro" id="IPR007342">
    <property type="entry name" value="PsuG"/>
</dbReference>
<dbReference type="HAMAP" id="MF_01876">
    <property type="entry name" value="PsiMP_glycosidase"/>
    <property type="match status" value="1"/>
</dbReference>
<name>A0A347ZST8_9CHLR</name>
<comment type="similarity">
    <text evidence="6">Belongs to the pseudouridine-5'-phosphate glycosidase family.</text>
</comment>
<dbReference type="GO" id="GO:0004730">
    <property type="term" value="F:pseudouridylate synthase activity"/>
    <property type="evidence" value="ECO:0007669"/>
    <property type="project" value="UniProtKB-UniRule"/>
</dbReference>
<dbReference type="PANTHER" id="PTHR42909:SF1">
    <property type="entry name" value="CARBOHYDRATE KINASE PFKB DOMAIN-CONTAINING PROTEIN"/>
    <property type="match status" value="1"/>
</dbReference>
<dbReference type="EMBL" id="QUMS01000001">
    <property type="protein sequence ID" value="REG11057.1"/>
    <property type="molecule type" value="Genomic_DNA"/>
</dbReference>
<keyword evidence="3 6" id="KW-0464">Manganese</keyword>
<reference evidence="7 8" key="1">
    <citation type="submission" date="2018-08" db="EMBL/GenBank/DDBJ databases">
        <title>Genomic Encyclopedia of Type Strains, Phase IV (KMG-IV): sequencing the most valuable type-strain genomes for metagenomic binning, comparative biology and taxonomic classification.</title>
        <authorList>
            <person name="Goeker M."/>
        </authorList>
    </citation>
    <scope>NUCLEOTIDE SEQUENCE [LARGE SCALE GENOMIC DNA]</scope>
    <source>
        <strain evidence="7 8">DSM 23923</strain>
    </source>
</reference>
<protein>
    <recommendedName>
        <fullName evidence="6">Pseudouridine-5'-phosphate glycosidase</fullName>
        <shortName evidence="6">PsiMP glycosidase</shortName>
        <ecNumber evidence="6">4.2.1.70</ecNumber>
    </recommendedName>
</protein>
<dbReference type="RefSeq" id="WP_116224202.1">
    <property type="nucleotide sequence ID" value="NZ_AP018437.1"/>
</dbReference>
<evidence type="ECO:0000256" key="2">
    <source>
        <dbReference type="ARBA" id="ARBA00022801"/>
    </source>
</evidence>